<keyword evidence="3" id="KW-1185">Reference proteome</keyword>
<evidence type="ECO:0000256" key="1">
    <source>
        <dbReference type="SAM" id="MobiDB-lite"/>
    </source>
</evidence>
<accession>A0A8C4QZX6</accession>
<evidence type="ECO:0000313" key="3">
    <source>
        <dbReference type="Proteomes" id="UP000694388"/>
    </source>
</evidence>
<dbReference type="Proteomes" id="UP000694388">
    <property type="component" value="Unplaced"/>
</dbReference>
<dbReference type="PANTHER" id="PTHR45796:SF4">
    <property type="entry name" value="FORKHEAD BOX P, ISOFORM C"/>
    <property type="match status" value="1"/>
</dbReference>
<reference evidence="2" key="2">
    <citation type="submission" date="2025-09" db="UniProtKB">
        <authorList>
            <consortium name="Ensembl"/>
        </authorList>
    </citation>
    <scope>IDENTIFICATION</scope>
</reference>
<dbReference type="PANTHER" id="PTHR45796">
    <property type="entry name" value="FORKHEAD BOX P, ISOFORM C"/>
    <property type="match status" value="1"/>
</dbReference>
<dbReference type="GO" id="GO:0000978">
    <property type="term" value="F:RNA polymerase II cis-regulatory region sequence-specific DNA binding"/>
    <property type="evidence" value="ECO:0007669"/>
    <property type="project" value="TreeGrafter"/>
</dbReference>
<feature type="region of interest" description="Disordered" evidence="1">
    <location>
        <begin position="9"/>
        <end position="57"/>
    </location>
</feature>
<dbReference type="InterPro" id="IPR050998">
    <property type="entry name" value="FOXP"/>
</dbReference>
<reference evidence="2" key="1">
    <citation type="submission" date="2025-08" db="UniProtKB">
        <authorList>
            <consortium name="Ensembl"/>
        </authorList>
    </citation>
    <scope>IDENTIFICATION</scope>
</reference>
<feature type="compositionally biased region" description="Polar residues" evidence="1">
    <location>
        <begin position="24"/>
        <end position="35"/>
    </location>
</feature>
<proteinExistence type="predicted"/>
<dbReference type="GO" id="GO:0001227">
    <property type="term" value="F:DNA-binding transcription repressor activity, RNA polymerase II-specific"/>
    <property type="evidence" value="ECO:0007669"/>
    <property type="project" value="TreeGrafter"/>
</dbReference>
<dbReference type="AlphaFoldDB" id="A0A8C4QZX6"/>
<protein>
    <submittedName>
        <fullName evidence="2">Uncharacterized protein</fullName>
    </submittedName>
</protein>
<name>A0A8C4QZX6_EPTBU</name>
<dbReference type="GO" id="GO:0005634">
    <property type="term" value="C:nucleus"/>
    <property type="evidence" value="ECO:0007669"/>
    <property type="project" value="TreeGrafter"/>
</dbReference>
<evidence type="ECO:0000313" key="2">
    <source>
        <dbReference type="Ensembl" id="ENSEBUP00000023091.1"/>
    </source>
</evidence>
<sequence>MRILGKLFRGVGMQEAGSDPPANNPASQGRSNGRQGQADPAAAVEQRGGTDQALPDVPTSDALYLQQQVLQAARLYLLQQQHTEGAKGLAGSGPDKQQQLLQAPLAMAMVSPSSFTAQQLQLLQQSGLLASQPLQGLLQQQHQALALQQLQEFYKKQQEQLQMQLLQQQQQQQQLAASKSHKDVAGQHLAFQQQLLQQQQLLALQRQGLLGLASAQPSLSIQAIQQGTIPMLDFSLTILNRVSMQSSPCAKVTCVYP</sequence>
<organism evidence="2 3">
    <name type="scientific">Eptatretus burgeri</name>
    <name type="common">Inshore hagfish</name>
    <dbReference type="NCBI Taxonomy" id="7764"/>
    <lineage>
        <taxon>Eukaryota</taxon>
        <taxon>Metazoa</taxon>
        <taxon>Chordata</taxon>
        <taxon>Craniata</taxon>
        <taxon>Vertebrata</taxon>
        <taxon>Cyclostomata</taxon>
        <taxon>Myxini</taxon>
        <taxon>Myxiniformes</taxon>
        <taxon>Myxinidae</taxon>
        <taxon>Eptatretinae</taxon>
        <taxon>Eptatretus</taxon>
    </lineage>
</organism>
<dbReference type="Ensembl" id="ENSEBUT00000023667.1">
    <property type="protein sequence ID" value="ENSEBUP00000023091.1"/>
    <property type="gene ID" value="ENSEBUG00000014228.1"/>
</dbReference>